<comment type="caution">
    <text evidence="1">The sequence shown here is derived from an EMBL/GenBank/DDBJ whole genome shotgun (WGS) entry which is preliminary data.</text>
</comment>
<dbReference type="EMBL" id="JSAB01000004">
    <property type="protein sequence ID" value="RNF32716.1"/>
    <property type="molecule type" value="Genomic_DNA"/>
</dbReference>
<evidence type="ECO:0008006" key="3">
    <source>
        <dbReference type="Google" id="ProtNLM"/>
    </source>
</evidence>
<protein>
    <recommendedName>
        <fullName evidence="3">CBM-cenC domain-containing protein</fullName>
    </recommendedName>
</protein>
<reference evidence="1" key="1">
    <citation type="submission" date="2014-10" db="EMBL/GenBank/DDBJ databases">
        <title>Massilia sp. genome.</title>
        <authorList>
            <person name="Xu B."/>
            <person name="Dai L."/>
            <person name="Huang Z."/>
        </authorList>
    </citation>
    <scope>NUCLEOTIDE SEQUENCE [LARGE SCALE GENOMIC DNA]</scope>
    <source>
        <strain evidence="1">CFS-1</strain>
    </source>
</reference>
<name>A0A422QRY1_9BURK</name>
<sequence>MVRLTPIATDGSFSGGGGAYFDKSGTLRAAPANTLRVSYDPVDLSRAPYALIEPASTNMLRYSEQLDNSSVWGGANLGVNVDVSIAPDGNMTADRLVAAASSGAHYRDQEVAGTFSNGSRYTFSVFLRAHTLERARLDMYYAVGSTGGYQAVFNLRTGVLESTGPDVHSAAIELLPNGWCRCSIVGVVEYADTYPTRLLSRVILLRGDSATSWLGTGDEGMFSWGAQLVAGDQPGSYIRTTSAPVTRAADIVGAGIGLVASNVPIAEPMWVAGTYAKGAKVRDAANLTYESLVAGNTAALSDKTKWLPLGLTNRWKVFDKAVNSQTSAPGLLAFSVKAGGLANTLMLLNVEGASVTVSQSESGYIRTKRLVRHDVLSWYDFYYEEPIRAGDAVFDDIPPYPGALLTVAIDNGSADSRIGACLLGRYRTIGKTTASMSGGVLSYSTSTTDTFGNVTMVKRSNAKRLNFDVLIPAGFEDEAYRLFSTYTDTEIGVIAGDRYSMGIGYGFLGQWSVPVSRNGKTASIEFRGLV</sequence>
<dbReference type="AlphaFoldDB" id="A0A422QRY1"/>
<gene>
    <name evidence="1" type="ORF">NM04_00490</name>
</gene>
<proteinExistence type="predicted"/>
<keyword evidence="2" id="KW-1185">Reference proteome</keyword>
<evidence type="ECO:0000313" key="2">
    <source>
        <dbReference type="Proteomes" id="UP000283254"/>
    </source>
</evidence>
<dbReference type="Proteomes" id="UP000283254">
    <property type="component" value="Unassembled WGS sequence"/>
</dbReference>
<evidence type="ECO:0000313" key="1">
    <source>
        <dbReference type="EMBL" id="RNF32716.1"/>
    </source>
</evidence>
<accession>A0A422QRY1</accession>
<organism evidence="1 2">
    <name type="scientific">Massilia aurea</name>
    <dbReference type="NCBI Taxonomy" id="373040"/>
    <lineage>
        <taxon>Bacteria</taxon>
        <taxon>Pseudomonadati</taxon>
        <taxon>Pseudomonadota</taxon>
        <taxon>Betaproteobacteria</taxon>
        <taxon>Burkholderiales</taxon>
        <taxon>Oxalobacteraceae</taxon>
        <taxon>Telluria group</taxon>
        <taxon>Massilia</taxon>
    </lineage>
</organism>